<dbReference type="AlphaFoldDB" id="A0A923PLZ1"/>
<evidence type="ECO:0000313" key="1">
    <source>
        <dbReference type="EMBL" id="MBC6994126.1"/>
    </source>
</evidence>
<organism evidence="1 2">
    <name type="scientific">Neolewinella lacunae</name>
    <dbReference type="NCBI Taxonomy" id="1517758"/>
    <lineage>
        <taxon>Bacteria</taxon>
        <taxon>Pseudomonadati</taxon>
        <taxon>Bacteroidota</taxon>
        <taxon>Saprospiria</taxon>
        <taxon>Saprospirales</taxon>
        <taxon>Lewinellaceae</taxon>
        <taxon>Neolewinella</taxon>
    </lineage>
</organism>
<comment type="caution">
    <text evidence="1">The sequence shown here is derived from an EMBL/GenBank/DDBJ whole genome shotgun (WGS) entry which is preliminary data.</text>
</comment>
<proteinExistence type="predicted"/>
<evidence type="ECO:0000313" key="2">
    <source>
        <dbReference type="Proteomes" id="UP000650081"/>
    </source>
</evidence>
<accession>A0A923PLZ1</accession>
<keyword evidence="2" id="KW-1185">Reference proteome</keyword>
<dbReference type="RefSeq" id="WP_187466213.1">
    <property type="nucleotide sequence ID" value="NZ_JACSIT010000091.1"/>
</dbReference>
<reference evidence="1" key="1">
    <citation type="submission" date="2020-08" db="EMBL/GenBank/DDBJ databases">
        <title>Lewinella bacteria from marine environments.</title>
        <authorList>
            <person name="Zhong Y."/>
        </authorList>
    </citation>
    <scope>NUCLEOTIDE SEQUENCE</scope>
    <source>
        <strain evidence="1">KCTC 42187</strain>
    </source>
</reference>
<sequence length="70" mass="8152">MTALVEQVLTNIKLLQKEELELILDEIKERLRRQRRMEEALQAFVGAGKGFWGGDAQAYVNELRSEERSF</sequence>
<dbReference type="EMBL" id="JACSIT010000091">
    <property type="protein sequence ID" value="MBC6994126.1"/>
    <property type="molecule type" value="Genomic_DNA"/>
</dbReference>
<name>A0A923PLZ1_9BACT</name>
<dbReference type="Proteomes" id="UP000650081">
    <property type="component" value="Unassembled WGS sequence"/>
</dbReference>
<protein>
    <submittedName>
        <fullName evidence="1">Uncharacterized protein</fullName>
    </submittedName>
</protein>
<gene>
    <name evidence="1" type="ORF">H9S92_08135</name>
</gene>